<sequence>MENVKANIINKLTIQFNEHFYEKDEVYLTIAIKFGFCTNKMLILPQKETRTFNKASGNVLIKYIQLQMKEKYNISVKGNVKTGMIYLSIKTKVENMDYEGMCLLKMLYKDKIDENMFNIAKGVAKKRFSNNYKNVKFRAYYRMMEFVNINKGFVLGNLTKDFSDISLKDFRDFYEEVVVPQNSILFVNGDLSELDKSKILKFIEGIETNERYIFSAIEPVNEYLQTNMHLIESAEEAIEIGAINFKFFNENIKMLEKQLLLEILSEIIFKDKGKVLVDEFDNSLLYFNCKLDKYSLKLLDYLNEETIQQAKTDALYKLSYILNNMPYVFNKYCIDLYSKGIDIAEYFEVLSKCDYKLITDIYVKGNLKITDGQLVYTKPL</sequence>
<dbReference type="EMBL" id="CP096983">
    <property type="protein sequence ID" value="URZ13626.1"/>
    <property type="molecule type" value="Genomic_DNA"/>
</dbReference>
<dbReference type="InterPro" id="IPR011249">
    <property type="entry name" value="Metalloenz_LuxS/M16"/>
</dbReference>
<dbReference type="GO" id="GO:0046872">
    <property type="term" value="F:metal ion binding"/>
    <property type="evidence" value="ECO:0007669"/>
    <property type="project" value="InterPro"/>
</dbReference>
<dbReference type="AlphaFoldDB" id="A0A1S8LV63"/>
<dbReference type="STRING" id="84029.CROST_01070"/>
<proteinExistence type="predicted"/>
<organism evidence="1 2">
    <name type="scientific">Clostridium felsineum</name>
    <dbReference type="NCBI Taxonomy" id="36839"/>
    <lineage>
        <taxon>Bacteria</taxon>
        <taxon>Bacillati</taxon>
        <taxon>Bacillota</taxon>
        <taxon>Clostridia</taxon>
        <taxon>Eubacteriales</taxon>
        <taxon>Clostridiaceae</taxon>
        <taxon>Clostridium</taxon>
    </lineage>
</organism>
<accession>A0A1S8LV63</accession>
<evidence type="ECO:0000313" key="1">
    <source>
        <dbReference type="EMBL" id="URZ13626.1"/>
    </source>
</evidence>
<dbReference type="RefSeq" id="WP_077850527.1">
    <property type="nucleotide sequence ID" value="NZ_CP096986.1"/>
</dbReference>
<dbReference type="Gene3D" id="3.30.830.10">
    <property type="entry name" value="Metalloenzyme, LuxS/M16 peptidase-like"/>
    <property type="match status" value="1"/>
</dbReference>
<protein>
    <submittedName>
        <fullName evidence="1">Uncharacterized protein</fullName>
    </submittedName>
</protein>
<keyword evidence="2" id="KW-1185">Reference proteome</keyword>
<dbReference type="Proteomes" id="UP000190951">
    <property type="component" value="Chromosome"/>
</dbReference>
<evidence type="ECO:0000313" key="2">
    <source>
        <dbReference type="Proteomes" id="UP000190951"/>
    </source>
</evidence>
<gene>
    <name evidence="1" type="ORF">CROST_043920</name>
</gene>
<name>A0A1S8LV63_9CLOT</name>
<dbReference type="SUPFAM" id="SSF63411">
    <property type="entry name" value="LuxS/MPP-like metallohydrolase"/>
    <property type="match status" value="1"/>
</dbReference>
<dbReference type="KEGG" id="crw:CROST_043920"/>
<reference evidence="1 2" key="1">
    <citation type="submission" date="2022-04" db="EMBL/GenBank/DDBJ databases">
        <title>Genome sequence of C. roseum typestrain.</title>
        <authorList>
            <person name="Poehlein A."/>
            <person name="Schoch T."/>
            <person name="Duerre P."/>
            <person name="Daniel R."/>
        </authorList>
    </citation>
    <scope>NUCLEOTIDE SEQUENCE [LARGE SCALE GENOMIC DNA]</scope>
    <source>
        <strain evidence="1 2">DSM 7320</strain>
    </source>
</reference>